<dbReference type="AlphaFoldDB" id="A0AA37M7L8"/>
<organism evidence="2 3">
    <name type="scientific">Methylobacterium frigidaeris</name>
    <dbReference type="NCBI Taxonomy" id="2038277"/>
    <lineage>
        <taxon>Bacteria</taxon>
        <taxon>Pseudomonadati</taxon>
        <taxon>Pseudomonadota</taxon>
        <taxon>Alphaproteobacteria</taxon>
        <taxon>Hyphomicrobiales</taxon>
        <taxon>Methylobacteriaceae</taxon>
        <taxon>Methylobacterium</taxon>
    </lineage>
</organism>
<name>A0AA37M7L8_9HYPH</name>
<dbReference type="Gene3D" id="3.30.160.250">
    <property type="match status" value="1"/>
</dbReference>
<dbReference type="PROSITE" id="PS50943">
    <property type="entry name" value="HTH_CROC1"/>
    <property type="match status" value="1"/>
</dbReference>
<dbReference type="CDD" id="cd00093">
    <property type="entry name" value="HTH_XRE"/>
    <property type="match status" value="1"/>
</dbReference>
<gene>
    <name evidence="2" type="primary">hicB</name>
    <name evidence="2" type="ORF">MPEAHAMD_5386</name>
</gene>
<evidence type="ECO:0000313" key="3">
    <source>
        <dbReference type="Proteomes" id="UP001055286"/>
    </source>
</evidence>
<reference evidence="2" key="1">
    <citation type="journal article" date="2016" name="Front. Microbiol.">
        <title>Genome Sequence of the Piezophilic, Mesophilic Sulfate-Reducing Bacterium Desulfovibrio indicus J2T.</title>
        <authorList>
            <person name="Cao J."/>
            <person name="Maignien L."/>
            <person name="Shao Z."/>
            <person name="Alain K."/>
            <person name="Jebbar M."/>
        </authorList>
    </citation>
    <scope>NUCLEOTIDE SEQUENCE</scope>
    <source>
        <strain evidence="2">JCM 32048</strain>
    </source>
</reference>
<feature type="domain" description="HTH cro/C1-type" evidence="1">
    <location>
        <begin position="86"/>
        <end position="140"/>
    </location>
</feature>
<dbReference type="InterPro" id="IPR001387">
    <property type="entry name" value="Cro/C1-type_HTH"/>
</dbReference>
<dbReference type="RefSeq" id="WP_099905750.1">
    <property type="nucleotide sequence ID" value="NZ_BPQJ01000035.1"/>
</dbReference>
<dbReference type="InterPro" id="IPR010982">
    <property type="entry name" value="Lambda_DNA-bd_dom_sf"/>
</dbReference>
<accession>A0AA37M7L8</accession>
<dbReference type="Proteomes" id="UP001055286">
    <property type="component" value="Unassembled WGS sequence"/>
</dbReference>
<dbReference type="Gene3D" id="1.10.260.40">
    <property type="entry name" value="lambda repressor-like DNA-binding domains"/>
    <property type="match status" value="1"/>
</dbReference>
<dbReference type="InterPro" id="IPR035069">
    <property type="entry name" value="TTHA1013/TTHA0281-like"/>
</dbReference>
<evidence type="ECO:0000313" key="2">
    <source>
        <dbReference type="EMBL" id="GJD65199.1"/>
    </source>
</evidence>
<proteinExistence type="predicted"/>
<protein>
    <submittedName>
        <fullName evidence="2">Antitoxin HicB</fullName>
    </submittedName>
</protein>
<evidence type="ECO:0000259" key="1">
    <source>
        <dbReference type="PROSITE" id="PS50943"/>
    </source>
</evidence>
<dbReference type="SUPFAM" id="SSF47413">
    <property type="entry name" value="lambda repressor-like DNA-binding domains"/>
    <property type="match status" value="1"/>
</dbReference>
<keyword evidence="3" id="KW-1185">Reference proteome</keyword>
<sequence length="146" mass="16164">MAHPFTYAARVRQVDEGAFLVDFPDLPEARTFGSTQIEAIQRASDALREALRRRMEDREEIPVPSPVGPGHWLIYPPAEMAAKVAVYEAFRRRGLTQSALADRLGVGEAEVRRILDPSHRTKLGRLDEVAQALGGRLEVAFVSDAA</sequence>
<dbReference type="GO" id="GO:0003677">
    <property type="term" value="F:DNA binding"/>
    <property type="evidence" value="ECO:0007669"/>
    <property type="project" value="InterPro"/>
</dbReference>
<reference evidence="2" key="2">
    <citation type="submission" date="2021-08" db="EMBL/GenBank/DDBJ databases">
        <authorList>
            <person name="Tani A."/>
            <person name="Ola A."/>
            <person name="Ogura Y."/>
            <person name="Katsura K."/>
            <person name="Hayashi T."/>
        </authorList>
    </citation>
    <scope>NUCLEOTIDE SEQUENCE</scope>
    <source>
        <strain evidence="2">JCM 32048</strain>
    </source>
</reference>
<dbReference type="EMBL" id="BPQJ01000035">
    <property type="protein sequence ID" value="GJD65199.1"/>
    <property type="molecule type" value="Genomic_DNA"/>
</dbReference>
<comment type="caution">
    <text evidence="2">The sequence shown here is derived from an EMBL/GenBank/DDBJ whole genome shotgun (WGS) entry which is preliminary data.</text>
</comment>
<dbReference type="SUPFAM" id="SSF143100">
    <property type="entry name" value="TTHA1013/TTHA0281-like"/>
    <property type="match status" value="1"/>
</dbReference>